<dbReference type="InterPro" id="IPR012340">
    <property type="entry name" value="NA-bd_OB-fold"/>
</dbReference>
<dbReference type="EMBL" id="JRHC01000001">
    <property type="protein sequence ID" value="KJF45204.1"/>
    <property type="molecule type" value="Genomic_DNA"/>
</dbReference>
<dbReference type="GO" id="GO:0003677">
    <property type="term" value="F:DNA binding"/>
    <property type="evidence" value="ECO:0007669"/>
    <property type="project" value="UniProtKB-KW"/>
</dbReference>
<keyword evidence="4" id="KW-1185">Reference proteome</keyword>
<feature type="compositionally biased region" description="Basic residues" evidence="1">
    <location>
        <begin position="12"/>
        <end position="22"/>
    </location>
</feature>
<protein>
    <submittedName>
        <fullName evidence="3">DNA-binding protein</fullName>
    </submittedName>
</protein>
<dbReference type="STRING" id="1544798.LH29_07385"/>
<evidence type="ECO:0000259" key="2">
    <source>
        <dbReference type="PROSITE" id="PS51857"/>
    </source>
</evidence>
<dbReference type="Gene3D" id="2.40.50.140">
    <property type="entry name" value="Nucleic acid-binding proteins"/>
    <property type="match status" value="1"/>
</dbReference>
<dbReference type="GO" id="GO:0005829">
    <property type="term" value="C:cytosol"/>
    <property type="evidence" value="ECO:0007669"/>
    <property type="project" value="UniProtKB-ARBA"/>
</dbReference>
<organism evidence="3 4">
    <name type="scientific">Draconibacterium sediminis</name>
    <dbReference type="NCBI Taxonomy" id="1544798"/>
    <lineage>
        <taxon>Bacteria</taxon>
        <taxon>Pseudomonadati</taxon>
        <taxon>Bacteroidota</taxon>
        <taxon>Bacteroidia</taxon>
        <taxon>Marinilabiliales</taxon>
        <taxon>Prolixibacteraceae</taxon>
        <taxon>Draconibacterium</taxon>
    </lineage>
</organism>
<proteinExistence type="predicted"/>
<evidence type="ECO:0000313" key="3">
    <source>
        <dbReference type="EMBL" id="KJF45204.1"/>
    </source>
</evidence>
<reference evidence="3 4" key="1">
    <citation type="submission" date="2014-09" db="EMBL/GenBank/DDBJ databases">
        <title>Draft Genome Sequence of Draconibacterium sp. JN14CK-3.</title>
        <authorList>
            <person name="Dong C."/>
            <person name="Lai Q."/>
            <person name="Shao Z."/>
        </authorList>
    </citation>
    <scope>NUCLEOTIDE SEQUENCE [LARGE SCALE GENOMIC DNA]</scope>
    <source>
        <strain evidence="3 4">JN14CK-3</strain>
    </source>
</reference>
<dbReference type="AlphaFoldDB" id="A0A0D8JEJ4"/>
<evidence type="ECO:0000256" key="1">
    <source>
        <dbReference type="SAM" id="MobiDB-lite"/>
    </source>
</evidence>
<name>A0A0D8JEJ4_9BACT</name>
<dbReference type="OrthoDB" id="1493235at2"/>
<feature type="domain" description="CSD" evidence="2">
    <location>
        <begin position="87"/>
        <end position="148"/>
    </location>
</feature>
<dbReference type="SMART" id="SM00357">
    <property type="entry name" value="CSP"/>
    <property type="match status" value="1"/>
</dbReference>
<dbReference type="CDD" id="cd04458">
    <property type="entry name" value="CSP_CDS"/>
    <property type="match status" value="1"/>
</dbReference>
<dbReference type="Pfam" id="PF00313">
    <property type="entry name" value="CSD"/>
    <property type="match status" value="1"/>
</dbReference>
<feature type="region of interest" description="Disordered" evidence="1">
    <location>
        <begin position="1"/>
        <end position="43"/>
    </location>
</feature>
<gene>
    <name evidence="3" type="ORF">LH29_07385</name>
</gene>
<sequence>MGRSKETFGKKEVRKKQAKKRKEKEARKQARKETGGNSGLDDMIAYVDEFGNITDTPPDETQKEEVNVEDIDVSVPKGGYGEAEPKEKQGVVTFFNEQKGYGFIRNLSNNQNIFVHINEVEGNIKEGNRVTYEEGQGPKGPAAMNVKISG</sequence>
<feature type="compositionally biased region" description="Basic and acidic residues" evidence="1">
    <location>
        <begin position="23"/>
        <end position="34"/>
    </location>
</feature>
<feature type="compositionally biased region" description="Basic and acidic residues" evidence="1">
    <location>
        <begin position="1"/>
        <end position="11"/>
    </location>
</feature>
<dbReference type="SUPFAM" id="SSF50249">
    <property type="entry name" value="Nucleic acid-binding proteins"/>
    <property type="match status" value="1"/>
</dbReference>
<dbReference type="PRINTS" id="PR00050">
    <property type="entry name" value="COLDSHOCK"/>
</dbReference>
<dbReference type="Proteomes" id="UP000032544">
    <property type="component" value="Unassembled WGS sequence"/>
</dbReference>
<dbReference type="InterPro" id="IPR011129">
    <property type="entry name" value="CSD"/>
</dbReference>
<keyword evidence="3" id="KW-0238">DNA-binding</keyword>
<comment type="caution">
    <text evidence="3">The sequence shown here is derived from an EMBL/GenBank/DDBJ whole genome shotgun (WGS) entry which is preliminary data.</text>
</comment>
<dbReference type="RefSeq" id="WP_045027160.1">
    <property type="nucleotide sequence ID" value="NZ_JRHC01000001.1"/>
</dbReference>
<evidence type="ECO:0000313" key="4">
    <source>
        <dbReference type="Proteomes" id="UP000032544"/>
    </source>
</evidence>
<accession>A0A0D8JEJ4</accession>
<dbReference type="PROSITE" id="PS51857">
    <property type="entry name" value="CSD_2"/>
    <property type="match status" value="1"/>
</dbReference>
<dbReference type="InterPro" id="IPR002059">
    <property type="entry name" value="CSP_DNA-bd"/>
</dbReference>